<feature type="transmembrane region" description="Helical" evidence="1">
    <location>
        <begin position="7"/>
        <end position="27"/>
    </location>
</feature>
<gene>
    <name evidence="3" type="ORF">H1W37_00745</name>
</gene>
<evidence type="ECO:0000256" key="1">
    <source>
        <dbReference type="SAM" id="Phobius"/>
    </source>
</evidence>
<dbReference type="EMBL" id="JACEON010000001">
    <property type="protein sequence ID" value="MBA4610161.1"/>
    <property type="molecule type" value="Genomic_DNA"/>
</dbReference>
<reference evidence="3 4" key="2">
    <citation type="submission" date="2020-08" db="EMBL/GenBank/DDBJ databases">
        <title>Stappia taiwanensis sp. nov., isolated from a coastal thermal spring.</title>
        <authorList>
            <person name="Kampfer P."/>
        </authorList>
    </citation>
    <scope>NUCLEOTIDE SEQUENCE [LARGE SCALE GENOMIC DNA]</scope>
    <source>
        <strain evidence="3 4">DSM 23284</strain>
    </source>
</reference>
<feature type="transmembrane region" description="Helical" evidence="1">
    <location>
        <begin position="209"/>
        <end position="229"/>
    </location>
</feature>
<evidence type="ECO:0000259" key="2">
    <source>
        <dbReference type="Pfam" id="PF00892"/>
    </source>
</evidence>
<dbReference type="GO" id="GO:0016020">
    <property type="term" value="C:membrane"/>
    <property type="evidence" value="ECO:0007669"/>
    <property type="project" value="InterPro"/>
</dbReference>
<dbReference type="RefSeq" id="WP_181758352.1">
    <property type="nucleotide sequence ID" value="NZ_BMCR01000001.1"/>
</dbReference>
<feature type="transmembrane region" description="Helical" evidence="1">
    <location>
        <begin position="241"/>
        <end position="257"/>
    </location>
</feature>
<keyword evidence="1" id="KW-1133">Transmembrane helix</keyword>
<dbReference type="Pfam" id="PF00892">
    <property type="entry name" value="EamA"/>
    <property type="match status" value="1"/>
</dbReference>
<dbReference type="AlphaFoldDB" id="A0A838XMA3"/>
<evidence type="ECO:0000313" key="3">
    <source>
        <dbReference type="EMBL" id="MBA4610161.1"/>
    </source>
</evidence>
<keyword evidence="1" id="KW-0812">Transmembrane</keyword>
<dbReference type="InterPro" id="IPR000620">
    <property type="entry name" value="EamA_dom"/>
</dbReference>
<feature type="transmembrane region" description="Helical" evidence="1">
    <location>
        <begin position="72"/>
        <end position="95"/>
    </location>
</feature>
<accession>A0A838XMA3</accession>
<keyword evidence="4" id="KW-1185">Reference proteome</keyword>
<feature type="transmembrane region" description="Helical" evidence="1">
    <location>
        <begin position="178"/>
        <end position="197"/>
    </location>
</feature>
<proteinExistence type="predicted"/>
<feature type="transmembrane region" description="Helical" evidence="1">
    <location>
        <begin position="150"/>
        <end position="166"/>
    </location>
</feature>
<organism evidence="3 4">
    <name type="scientific">Stappia taiwanensis</name>
    <dbReference type="NCBI Taxonomy" id="992267"/>
    <lineage>
        <taxon>Bacteria</taxon>
        <taxon>Pseudomonadati</taxon>
        <taxon>Pseudomonadota</taxon>
        <taxon>Alphaproteobacteria</taxon>
        <taxon>Hyphomicrobiales</taxon>
        <taxon>Stappiaceae</taxon>
        <taxon>Stappia</taxon>
    </lineage>
</organism>
<sequence>MTLQGNGRAVVIMMLAMACFIFNDSFVKLVSSHLPLGQIMFLRSLIAMALLLGICIANGSIYHFGRLQHPLVVLRVVTEALATVFYLTALFHLPIANVTSILQALPLMITAGAAIFLGAPVGWRRWSAIGVGFFGVLVIVRPGLAGFDAWSLMALVGVVCMAVRDLGTSLLPKTIPTLGVTFAALAGVAVTGLAMAVGETWVMPSVLDIVFLTAAASFILVGYITLIHAMRTGDIAVVAPFRYSIILWAILIGYLVWGDIPDLYTLVGVAILVATGIYTLMRERKLMKEAGPAASSPPLP</sequence>
<feature type="domain" description="EamA" evidence="2">
    <location>
        <begin position="9"/>
        <end position="140"/>
    </location>
</feature>
<dbReference type="PANTHER" id="PTHR22911">
    <property type="entry name" value="ACYL-MALONYL CONDENSING ENZYME-RELATED"/>
    <property type="match status" value="1"/>
</dbReference>
<dbReference type="InterPro" id="IPR037185">
    <property type="entry name" value="EmrE-like"/>
</dbReference>
<dbReference type="Proteomes" id="UP000559404">
    <property type="component" value="Unassembled WGS sequence"/>
</dbReference>
<keyword evidence="1" id="KW-0472">Membrane</keyword>
<evidence type="ECO:0000313" key="4">
    <source>
        <dbReference type="Proteomes" id="UP000559404"/>
    </source>
</evidence>
<feature type="transmembrane region" description="Helical" evidence="1">
    <location>
        <begin position="126"/>
        <end position="144"/>
    </location>
</feature>
<name>A0A838XMA3_9HYPH</name>
<dbReference type="SUPFAM" id="SSF103481">
    <property type="entry name" value="Multidrug resistance efflux transporter EmrE"/>
    <property type="match status" value="2"/>
</dbReference>
<dbReference type="PANTHER" id="PTHR22911:SF135">
    <property type="entry name" value="BLR4310 PROTEIN"/>
    <property type="match status" value="1"/>
</dbReference>
<reference evidence="3 4" key="1">
    <citation type="submission" date="2020-07" db="EMBL/GenBank/DDBJ databases">
        <authorList>
            <person name="Li M."/>
        </authorList>
    </citation>
    <scope>NUCLEOTIDE SEQUENCE [LARGE SCALE GENOMIC DNA]</scope>
    <source>
        <strain evidence="3 4">DSM 23284</strain>
    </source>
</reference>
<feature type="transmembrane region" description="Helical" evidence="1">
    <location>
        <begin position="101"/>
        <end position="119"/>
    </location>
</feature>
<feature type="transmembrane region" description="Helical" evidence="1">
    <location>
        <begin position="39"/>
        <end position="60"/>
    </location>
</feature>
<comment type="caution">
    <text evidence="3">The sequence shown here is derived from an EMBL/GenBank/DDBJ whole genome shotgun (WGS) entry which is preliminary data.</text>
</comment>
<protein>
    <submittedName>
        <fullName evidence="3">DMT family transporter</fullName>
    </submittedName>
</protein>
<feature type="transmembrane region" description="Helical" evidence="1">
    <location>
        <begin position="263"/>
        <end position="281"/>
    </location>
</feature>